<feature type="region of interest" description="Disordered" evidence="1">
    <location>
        <begin position="1"/>
        <end position="21"/>
    </location>
</feature>
<sequence length="285" mass="31703">MADDQIRRSAATLADENDETRGRVGSDHLLTALLLHDDGVRERLNRFDVTPNVVGHVLRAETDRRSGPDVHGESLTLGDLLADDRSHAALMLAECGVDPAAVRDGRVPERPDPVKPELRECRDRLLGRVAFKGLKFRAFGIVPITFIYAPAPLMWARWEAEVIARRQSRRVRTDDVLVAMLGTLEVAEAYPHLMGAPEIYAGTRELLARGLDHERAAAVSASVDLGRDRVRPKRLLANPGRERRDTTHLLRMLLQHEDNRSVRLLRHLGLCIPHGFGGAESTSGR</sequence>
<keyword evidence="3" id="KW-1185">Reference proteome</keyword>
<dbReference type="Proteomes" id="UP000612282">
    <property type="component" value="Unassembled WGS sequence"/>
</dbReference>
<evidence type="ECO:0000313" key="2">
    <source>
        <dbReference type="EMBL" id="GID58949.1"/>
    </source>
</evidence>
<comment type="caution">
    <text evidence="2">The sequence shown here is derived from an EMBL/GenBank/DDBJ whole genome shotgun (WGS) entry which is preliminary data.</text>
</comment>
<evidence type="ECO:0000313" key="3">
    <source>
        <dbReference type="Proteomes" id="UP000612282"/>
    </source>
</evidence>
<gene>
    <name evidence="2" type="ORF">Aco03nite_073530</name>
</gene>
<accession>A0ABQ3XKB8</accession>
<evidence type="ECO:0000256" key="1">
    <source>
        <dbReference type="SAM" id="MobiDB-lite"/>
    </source>
</evidence>
<evidence type="ECO:0008006" key="4">
    <source>
        <dbReference type="Google" id="ProtNLM"/>
    </source>
</evidence>
<dbReference type="EMBL" id="BOMG01000092">
    <property type="protein sequence ID" value="GID58949.1"/>
    <property type="molecule type" value="Genomic_DNA"/>
</dbReference>
<reference evidence="2 3" key="1">
    <citation type="submission" date="2021-01" db="EMBL/GenBank/DDBJ databases">
        <title>Whole genome shotgun sequence of Actinoplanes couchii NBRC 106145.</title>
        <authorList>
            <person name="Komaki H."/>
            <person name="Tamura T."/>
        </authorList>
    </citation>
    <scope>NUCLEOTIDE SEQUENCE [LARGE SCALE GENOMIC DNA]</scope>
    <source>
        <strain evidence="2 3">NBRC 106145</strain>
    </source>
</reference>
<protein>
    <recommendedName>
        <fullName evidence="4">Clp domain protein</fullName>
    </recommendedName>
</protein>
<organism evidence="2 3">
    <name type="scientific">Actinoplanes couchii</name>
    <dbReference type="NCBI Taxonomy" id="403638"/>
    <lineage>
        <taxon>Bacteria</taxon>
        <taxon>Bacillati</taxon>
        <taxon>Actinomycetota</taxon>
        <taxon>Actinomycetes</taxon>
        <taxon>Micromonosporales</taxon>
        <taxon>Micromonosporaceae</taxon>
        <taxon>Actinoplanes</taxon>
    </lineage>
</organism>
<name>A0ABQ3XKB8_9ACTN</name>
<proteinExistence type="predicted"/>
<dbReference type="RefSeq" id="WP_203804415.1">
    <property type="nucleotide sequence ID" value="NZ_BAAAQE010000093.1"/>
</dbReference>